<dbReference type="AlphaFoldDB" id="A0A5N5TIN5"/>
<dbReference type="SUPFAM" id="SSF54106">
    <property type="entry name" value="LysM domain"/>
    <property type="match status" value="1"/>
</dbReference>
<comment type="caution">
    <text evidence="2">The sequence shown here is derived from an EMBL/GenBank/DDBJ whole genome shotgun (WGS) entry which is preliminary data.</text>
</comment>
<name>A0A5N5TIN5_9CRUS</name>
<dbReference type="InterPro" id="IPR036779">
    <property type="entry name" value="LysM_dom_sf"/>
</dbReference>
<evidence type="ECO:0000313" key="2">
    <source>
        <dbReference type="EMBL" id="KAB7504910.1"/>
    </source>
</evidence>
<dbReference type="SMART" id="SM00257">
    <property type="entry name" value="LysM"/>
    <property type="match status" value="1"/>
</dbReference>
<feature type="domain" description="LysM" evidence="1">
    <location>
        <begin position="23"/>
        <end position="66"/>
    </location>
</feature>
<sequence>MTVLVILIFDKRNKEFSEILFSFAFQVQANDTLMSIAARFDTTPSELTKMNRLSTRFLFPGQILTVPDKGGAKENLGTDSSRASSDIVKGFLD</sequence>
<gene>
    <name evidence="2" type="ORF">Anas_00343</name>
</gene>
<evidence type="ECO:0000313" key="3">
    <source>
        <dbReference type="Proteomes" id="UP000326759"/>
    </source>
</evidence>
<dbReference type="Proteomes" id="UP000326759">
    <property type="component" value="Unassembled WGS sequence"/>
</dbReference>
<accession>A0A5N5TIN5</accession>
<evidence type="ECO:0000259" key="1">
    <source>
        <dbReference type="PROSITE" id="PS51782"/>
    </source>
</evidence>
<proteinExistence type="predicted"/>
<keyword evidence="3" id="KW-1185">Reference proteome</keyword>
<organism evidence="2 3">
    <name type="scientific">Armadillidium nasatum</name>
    <dbReference type="NCBI Taxonomy" id="96803"/>
    <lineage>
        <taxon>Eukaryota</taxon>
        <taxon>Metazoa</taxon>
        <taxon>Ecdysozoa</taxon>
        <taxon>Arthropoda</taxon>
        <taxon>Crustacea</taxon>
        <taxon>Multicrustacea</taxon>
        <taxon>Malacostraca</taxon>
        <taxon>Eumalacostraca</taxon>
        <taxon>Peracarida</taxon>
        <taxon>Isopoda</taxon>
        <taxon>Oniscidea</taxon>
        <taxon>Crinocheta</taxon>
        <taxon>Armadillidiidae</taxon>
        <taxon>Armadillidium</taxon>
    </lineage>
</organism>
<dbReference type="Gene3D" id="3.10.350.10">
    <property type="entry name" value="LysM domain"/>
    <property type="match status" value="1"/>
</dbReference>
<dbReference type="PROSITE" id="PS51782">
    <property type="entry name" value="LYSM"/>
    <property type="match status" value="1"/>
</dbReference>
<dbReference type="EMBL" id="SEYY01002127">
    <property type="protein sequence ID" value="KAB7504910.1"/>
    <property type="molecule type" value="Genomic_DNA"/>
</dbReference>
<dbReference type="OrthoDB" id="26679at2759"/>
<dbReference type="InterPro" id="IPR018392">
    <property type="entry name" value="LysM"/>
</dbReference>
<dbReference type="Pfam" id="PF01476">
    <property type="entry name" value="LysM"/>
    <property type="match status" value="1"/>
</dbReference>
<dbReference type="CDD" id="cd00118">
    <property type="entry name" value="LysM"/>
    <property type="match status" value="1"/>
</dbReference>
<reference evidence="2 3" key="1">
    <citation type="journal article" date="2019" name="PLoS Biol.">
        <title>Sex chromosomes control vertical transmission of feminizing Wolbachia symbionts in an isopod.</title>
        <authorList>
            <person name="Becking T."/>
            <person name="Chebbi M.A."/>
            <person name="Giraud I."/>
            <person name="Moumen B."/>
            <person name="Laverre T."/>
            <person name="Caubet Y."/>
            <person name="Peccoud J."/>
            <person name="Gilbert C."/>
            <person name="Cordaux R."/>
        </authorList>
    </citation>
    <scope>NUCLEOTIDE SEQUENCE [LARGE SCALE GENOMIC DNA]</scope>
    <source>
        <strain evidence="2">ANa2</strain>
        <tissue evidence="2">Whole body excluding digestive tract and cuticle</tissue>
    </source>
</reference>
<protein>
    <recommendedName>
        <fullName evidence="1">LysM domain-containing protein</fullName>
    </recommendedName>
</protein>